<dbReference type="Pfam" id="PF11897">
    <property type="entry name" value="DUF3417"/>
    <property type="match status" value="1"/>
</dbReference>
<dbReference type="EC" id="2.4.1.1" evidence="4"/>
<evidence type="ECO:0000256" key="10">
    <source>
        <dbReference type="ARBA" id="ARBA00025174"/>
    </source>
</evidence>
<comment type="function">
    <text evidence="10">Phosphorylase is an important allosteric enzyme in carbohydrate metabolism. Enzymes from different sources differ in their regulatory mechanisms and in their natural substrates. However, all known phosphorylases share catalytic and structural properties.</text>
</comment>
<protein>
    <recommendedName>
        <fullName evidence="4">glycogen phosphorylase</fullName>
        <ecNumber evidence="4">2.4.1.1</ecNumber>
    </recommendedName>
</protein>
<dbReference type="PIRSF" id="PIRSF000460">
    <property type="entry name" value="Pprylas_GlgP"/>
    <property type="match status" value="1"/>
</dbReference>
<accession>A0A2T4UW52</accession>
<comment type="caution">
    <text evidence="13">The sequence shown here is derived from an EMBL/GenBank/DDBJ whole genome shotgun (WGS) entry which is preliminary data.</text>
</comment>
<evidence type="ECO:0000256" key="4">
    <source>
        <dbReference type="ARBA" id="ARBA00012591"/>
    </source>
</evidence>
<dbReference type="EMBL" id="PZPL01000001">
    <property type="protein sequence ID" value="PTL73733.1"/>
    <property type="molecule type" value="Genomic_DNA"/>
</dbReference>
<dbReference type="InterPro" id="IPR000811">
    <property type="entry name" value="Glyco_trans_35"/>
</dbReference>
<organism evidence="13 14">
    <name type="scientific">Rathayibacter caricis DSM 15933</name>
    <dbReference type="NCBI Taxonomy" id="1328867"/>
    <lineage>
        <taxon>Bacteria</taxon>
        <taxon>Bacillati</taxon>
        <taxon>Actinomycetota</taxon>
        <taxon>Actinomycetes</taxon>
        <taxon>Micrococcales</taxon>
        <taxon>Microbacteriaceae</taxon>
        <taxon>Rathayibacter</taxon>
    </lineage>
</organism>
<evidence type="ECO:0000256" key="9">
    <source>
        <dbReference type="ARBA" id="ARBA00023277"/>
    </source>
</evidence>
<dbReference type="PANTHER" id="PTHR42655:SF1">
    <property type="entry name" value="GLYCOGEN PHOSPHORYLASE"/>
    <property type="match status" value="1"/>
</dbReference>
<dbReference type="InterPro" id="IPR035090">
    <property type="entry name" value="Pyridoxal_P_attach_site"/>
</dbReference>
<dbReference type="Pfam" id="PF00343">
    <property type="entry name" value="Phosphorylase"/>
    <property type="match status" value="1"/>
</dbReference>
<dbReference type="Proteomes" id="UP000241085">
    <property type="component" value="Unassembled WGS sequence"/>
</dbReference>
<dbReference type="PANTHER" id="PTHR42655">
    <property type="entry name" value="GLYCOGEN PHOSPHORYLASE"/>
    <property type="match status" value="1"/>
</dbReference>
<reference evidence="13 14" key="1">
    <citation type="submission" date="2018-03" db="EMBL/GenBank/DDBJ databases">
        <title>Bacteriophage NCPPB3778 and a type I-E CRISPR drive the evolution of the US Biological Select Agent, Rathayibacter toxicus.</title>
        <authorList>
            <person name="Davis E.W.II."/>
            <person name="Tabima J.F."/>
            <person name="Weisberg A.J."/>
            <person name="Dantas Lopes L."/>
            <person name="Wiseman M.S."/>
            <person name="Wiseman M.S."/>
            <person name="Pupko T."/>
            <person name="Belcher M.S."/>
            <person name="Sechler A.J."/>
            <person name="Tancos M.A."/>
            <person name="Schroeder B.K."/>
            <person name="Murray T.D."/>
            <person name="Luster D.G."/>
            <person name="Schneider W.L."/>
            <person name="Rogers E."/>
            <person name="Andreote F.D."/>
            <person name="Grunwald N.J."/>
            <person name="Putnam M.L."/>
            <person name="Chang J.H."/>
        </authorList>
    </citation>
    <scope>NUCLEOTIDE SEQUENCE [LARGE SCALE GENOMIC DNA]</scope>
    <source>
        <strain evidence="13 14">DSM 15933</strain>
    </source>
</reference>
<evidence type="ECO:0000256" key="3">
    <source>
        <dbReference type="ARBA" id="ARBA00006047"/>
    </source>
</evidence>
<evidence type="ECO:0000256" key="7">
    <source>
        <dbReference type="ARBA" id="ARBA00022679"/>
    </source>
</evidence>
<evidence type="ECO:0000313" key="13">
    <source>
        <dbReference type="EMBL" id="PTL73733.1"/>
    </source>
</evidence>
<evidence type="ECO:0000256" key="8">
    <source>
        <dbReference type="ARBA" id="ARBA00022898"/>
    </source>
</evidence>
<comment type="cofactor">
    <cofactor evidence="2">
        <name>pyridoxal 5'-phosphate</name>
        <dbReference type="ChEBI" id="CHEBI:597326"/>
    </cofactor>
</comment>
<evidence type="ECO:0000256" key="11">
    <source>
        <dbReference type="PIRSR" id="PIRSR000460-1"/>
    </source>
</evidence>
<dbReference type="RefSeq" id="WP_107575096.1">
    <property type="nucleotide sequence ID" value="NZ_PZPL01000001.1"/>
</dbReference>
<evidence type="ECO:0000256" key="2">
    <source>
        <dbReference type="ARBA" id="ARBA00001933"/>
    </source>
</evidence>
<dbReference type="GO" id="GO:0008184">
    <property type="term" value="F:glycogen phosphorylase activity"/>
    <property type="evidence" value="ECO:0007669"/>
    <property type="project" value="InterPro"/>
</dbReference>
<comment type="similarity">
    <text evidence="3">Belongs to the glycogen phosphorylase family.</text>
</comment>
<feature type="domain" description="DUF3417" evidence="12">
    <location>
        <begin position="13"/>
        <end position="120"/>
    </location>
</feature>
<evidence type="ECO:0000256" key="1">
    <source>
        <dbReference type="ARBA" id="ARBA00001275"/>
    </source>
</evidence>
<feature type="modified residue" description="N6-(pyridoxal phosphate)lysine" evidence="11">
    <location>
        <position position="606"/>
    </location>
</feature>
<dbReference type="SUPFAM" id="SSF53756">
    <property type="entry name" value="UDP-Glycosyltransferase/glycogen phosphorylase"/>
    <property type="match status" value="1"/>
</dbReference>
<dbReference type="GO" id="GO:0005975">
    <property type="term" value="P:carbohydrate metabolic process"/>
    <property type="evidence" value="ECO:0007669"/>
    <property type="project" value="InterPro"/>
</dbReference>
<evidence type="ECO:0000313" key="14">
    <source>
        <dbReference type="Proteomes" id="UP000241085"/>
    </source>
</evidence>
<proteinExistence type="inferred from homology"/>
<dbReference type="AlphaFoldDB" id="A0A2T4UW52"/>
<keyword evidence="8 11" id="KW-0663">Pyridoxal phosphate</keyword>
<evidence type="ECO:0000256" key="5">
    <source>
        <dbReference type="ARBA" id="ARBA00022533"/>
    </source>
</evidence>
<dbReference type="Gene3D" id="3.40.50.2000">
    <property type="entry name" value="Glycogen Phosphorylase B"/>
    <property type="match status" value="3"/>
</dbReference>
<dbReference type="InterPro" id="IPR052182">
    <property type="entry name" value="Glycogen/Maltodextrin_Phosph"/>
</dbReference>
<dbReference type="GO" id="GO:0030170">
    <property type="term" value="F:pyridoxal phosphate binding"/>
    <property type="evidence" value="ECO:0007669"/>
    <property type="project" value="InterPro"/>
</dbReference>
<keyword evidence="5" id="KW-0021">Allosteric enzyme</keyword>
<evidence type="ECO:0000256" key="6">
    <source>
        <dbReference type="ARBA" id="ARBA00022676"/>
    </source>
</evidence>
<keyword evidence="6" id="KW-0328">Glycosyltransferase</keyword>
<evidence type="ECO:0000259" key="12">
    <source>
        <dbReference type="Pfam" id="PF11897"/>
    </source>
</evidence>
<sequence length="859" mass="94284">MKAIRRFTVRSVLPPELSALGELAGNLRWAWHEPTRRLFERVDPALWRRGGADPTALLGTVSPERLAELSQDRSFVEDAWRLREELERYRTEPRWYQSLPESAPRSLAYFSPEFGIAAALPQYSGGLGILAGDHLKASSDLGVPLTGVGLFYRSGYFSQGLSADGWQIESYPSLDPDGLPLRVVRLADGSAARIVLALPDGRALYARVWRAEVGRVTLLLLDTDIPENEDSLRSVTDRLYGGGGEDRLLQELLLGIGGVRALELWSEVSGTPLPEVFHTNEGHAGFQGLERISGLIGSGLAFDEALQVVRASTVFTTHTPVPAGIDRFDRGLIEEYFSTELLPGVQVEDVLALGAESYDGGSEHVFNMAVMGLRLAQRSNGVSQLHGEVSRGMFSGLWPGFDTAEVPIGSVTNGVHAPTWTDPVLTALARDRLGTEDTTRADWSSGALSDYDLWAARRTLREQLVRDARVRAARSWREQNPGGLTPGWLDELLDPDVLTIGFARRVPTYKRLTLMLHDPERLRALLTHPQHPIQIVIAGKSHPADEEGKRLIQRLVRFAQEADVRRRIVFLPDYDIAMAQLLYPGTDVWLNNPLRPLEACGTSGMKAALNGSLNLSILDGWWNEYFDGENGWAIPSSDRALDPEARDTLEADALYELLESEVVPRFYERDHDGVPRRWVRSIRHTLATLSPELSAERMVQQYVESLYRPAAEAHRAVAVDHFEPAKELSAWKRRVRAGWPGVAVASVESGGIDAVPQRGDRLAVRAGVLLGELAPEDVTVQVVYGTTAPDGSLTDVRSQDLEVAESAGAVVPADAVGRTPYAGVVELDRSGTFGYTVRVVPRHPLLARAAELGLVAAAG</sequence>
<gene>
    <name evidence="13" type="ORF">C1I63_13375</name>
</gene>
<keyword evidence="14" id="KW-1185">Reference proteome</keyword>
<dbReference type="NCBIfam" id="TIGR02094">
    <property type="entry name" value="more_P_ylases"/>
    <property type="match status" value="1"/>
</dbReference>
<dbReference type="InterPro" id="IPR011834">
    <property type="entry name" value="Agluc_phsphrylas"/>
</dbReference>
<name>A0A2T4UW52_9MICO</name>
<dbReference type="InterPro" id="IPR024517">
    <property type="entry name" value="Glycogen_phosphorylase_DUF3417"/>
</dbReference>
<keyword evidence="7" id="KW-0808">Transferase</keyword>
<keyword evidence="9" id="KW-0119">Carbohydrate metabolism</keyword>
<comment type="catalytic activity">
    <reaction evidence="1">
        <text>[(1-&gt;4)-alpha-D-glucosyl](n) + phosphate = [(1-&gt;4)-alpha-D-glucosyl](n-1) + alpha-D-glucose 1-phosphate</text>
        <dbReference type="Rhea" id="RHEA:41732"/>
        <dbReference type="Rhea" id="RHEA-COMP:9584"/>
        <dbReference type="Rhea" id="RHEA-COMP:9586"/>
        <dbReference type="ChEBI" id="CHEBI:15444"/>
        <dbReference type="ChEBI" id="CHEBI:43474"/>
        <dbReference type="ChEBI" id="CHEBI:58601"/>
        <dbReference type="EC" id="2.4.1.1"/>
    </reaction>
</comment>
<dbReference type="PROSITE" id="PS00102">
    <property type="entry name" value="PHOSPHORYLASE"/>
    <property type="match status" value="1"/>
</dbReference>